<keyword evidence="7 14" id="KW-0812">Transmembrane</keyword>
<dbReference type="GO" id="GO:0042121">
    <property type="term" value="P:alginic acid biosynthetic process"/>
    <property type="evidence" value="ECO:0007669"/>
    <property type="project" value="UniProtKB-KW"/>
</dbReference>
<evidence type="ECO:0000256" key="1">
    <source>
        <dbReference type="ARBA" id="ARBA00004651"/>
    </source>
</evidence>
<evidence type="ECO:0000313" key="16">
    <source>
        <dbReference type="Proteomes" id="UP000247792"/>
    </source>
</evidence>
<evidence type="ECO:0000313" key="15">
    <source>
        <dbReference type="EMBL" id="PXX43023.1"/>
    </source>
</evidence>
<evidence type="ECO:0000256" key="13">
    <source>
        <dbReference type="PIRNR" id="PIRNR016636"/>
    </source>
</evidence>
<dbReference type="PANTHER" id="PTHR13285:SF23">
    <property type="entry name" value="TEICHOIC ACID D-ALANYLTRANSFERASE"/>
    <property type="match status" value="1"/>
</dbReference>
<feature type="transmembrane region" description="Helical" evidence="14">
    <location>
        <begin position="439"/>
        <end position="461"/>
    </location>
</feature>
<dbReference type="PIRSF" id="PIRSF016636">
    <property type="entry name" value="AlgI_DltB"/>
    <property type="match status" value="1"/>
</dbReference>
<gene>
    <name evidence="15" type="ORF">DFR42_10423</name>
</gene>
<dbReference type="Proteomes" id="UP000247792">
    <property type="component" value="Unassembled WGS sequence"/>
</dbReference>
<dbReference type="AlphaFoldDB" id="A0A318J7A4"/>
<feature type="transmembrane region" description="Helical" evidence="14">
    <location>
        <begin position="363"/>
        <end position="387"/>
    </location>
</feature>
<dbReference type="EMBL" id="QJKB01000004">
    <property type="protein sequence ID" value="PXX43023.1"/>
    <property type="molecule type" value="Genomic_DNA"/>
</dbReference>
<dbReference type="PIRSF" id="PIRSF500217">
    <property type="entry name" value="AlgI"/>
    <property type="match status" value="1"/>
</dbReference>
<keyword evidence="16" id="KW-1185">Reference proteome</keyword>
<sequence length="469" mass="52589">MVFSTVTFLFYFLPIFIVLYFALPFRQLRNMVLLVASLIFYAWGEPKNLPLLLISILINYMCGLGVGKAQEKGGTGKAIFIAGIVFNLALLAYFKYFNFALGSVVAVLGKLDIAMPAVDAVTLPLGISFFSFHAISYLVDVYRKKTRHEKNLFALAMYITMFPQLIAGPIIRFSTIARQLHQRHHTLRRVELGSKIFILGLAQKVLIANSVALPADQIFSLAPEALGMASAWLGITCYSLQIYFDFFGYSNMAIGLGLVTGFTFPRNFNYPYIAQSITEFWQRWHLSLSRWFRDYLYIPLGGNRGSALATYRNLFIVFFLCGLWHGASWTFVVWGLYHGSFLVLERIGLQKLLTGLPRPFRHFYTIVIVMVGWVFFRCDSFAQALHYLAAMAGSMPADNVVAPVMSFMNGTVITALLAGVLVSTPVLQILNKPQAPARVLAPVVSLMLFLLSATSLATGAYNPFIYFRF</sequence>
<evidence type="ECO:0000256" key="12">
    <source>
        <dbReference type="ARBA" id="ARBA00031030"/>
    </source>
</evidence>
<evidence type="ECO:0000256" key="5">
    <source>
        <dbReference type="ARBA" id="ARBA00022475"/>
    </source>
</evidence>
<dbReference type="InterPro" id="IPR051085">
    <property type="entry name" value="MB_O-acyltransferase"/>
</dbReference>
<keyword evidence="5 13" id="KW-1003">Cell membrane</keyword>
<comment type="subcellular location">
    <subcellularLocation>
        <location evidence="1">Cell membrane</location>
        <topology evidence="1">Multi-pass membrane protein</topology>
    </subcellularLocation>
</comment>
<feature type="transmembrane region" description="Helical" evidence="14">
    <location>
        <begin position="78"/>
        <end position="97"/>
    </location>
</feature>
<feature type="transmembrane region" description="Helical" evidence="14">
    <location>
        <begin position="407"/>
        <end position="427"/>
    </location>
</feature>
<accession>A0A318J7A4</accession>
<keyword evidence="10 13" id="KW-0472">Membrane</keyword>
<comment type="similarity">
    <text evidence="3 13">Belongs to the membrane-bound acyltransferase family.</text>
</comment>
<name>A0A318J7A4_9BURK</name>
<proteinExistence type="inferred from homology"/>
<organism evidence="15 16">
    <name type="scientific">Undibacterium pigrum</name>
    <dbReference type="NCBI Taxonomy" id="401470"/>
    <lineage>
        <taxon>Bacteria</taxon>
        <taxon>Pseudomonadati</taxon>
        <taxon>Pseudomonadota</taxon>
        <taxon>Betaproteobacteria</taxon>
        <taxon>Burkholderiales</taxon>
        <taxon>Oxalobacteraceae</taxon>
        <taxon>Undibacterium</taxon>
    </lineage>
</organism>
<evidence type="ECO:0000256" key="7">
    <source>
        <dbReference type="ARBA" id="ARBA00022692"/>
    </source>
</evidence>
<evidence type="ECO:0000256" key="14">
    <source>
        <dbReference type="SAM" id="Phobius"/>
    </source>
</evidence>
<evidence type="ECO:0000256" key="3">
    <source>
        <dbReference type="ARBA" id="ARBA00010323"/>
    </source>
</evidence>
<comment type="caution">
    <text evidence="15">The sequence shown here is derived from an EMBL/GenBank/DDBJ whole genome shotgun (WGS) entry which is preliminary data.</text>
</comment>
<evidence type="ECO:0000256" key="9">
    <source>
        <dbReference type="ARBA" id="ARBA00022989"/>
    </source>
</evidence>
<comment type="pathway">
    <text evidence="2">Glycan biosynthesis; alginate biosynthesis.</text>
</comment>
<evidence type="ECO:0000256" key="8">
    <source>
        <dbReference type="ARBA" id="ARBA00022841"/>
    </source>
</evidence>
<dbReference type="OrthoDB" id="139172at2"/>
<evidence type="ECO:0000256" key="11">
    <source>
        <dbReference type="ARBA" id="ARBA00023315"/>
    </source>
</evidence>
<feature type="transmembrane region" description="Helical" evidence="14">
    <location>
        <begin position="6"/>
        <end position="23"/>
    </location>
</feature>
<evidence type="ECO:0000256" key="4">
    <source>
        <dbReference type="ARBA" id="ARBA00016084"/>
    </source>
</evidence>
<dbReference type="GO" id="GO:0016746">
    <property type="term" value="F:acyltransferase activity"/>
    <property type="evidence" value="ECO:0007669"/>
    <property type="project" value="UniProtKB-KW"/>
</dbReference>
<evidence type="ECO:0000256" key="10">
    <source>
        <dbReference type="ARBA" id="ARBA00023136"/>
    </source>
</evidence>
<dbReference type="InterPro" id="IPR028362">
    <property type="entry name" value="AlgI"/>
</dbReference>
<dbReference type="InterPro" id="IPR004299">
    <property type="entry name" value="MBOAT_fam"/>
</dbReference>
<dbReference type="Pfam" id="PF03062">
    <property type="entry name" value="MBOAT"/>
    <property type="match status" value="1"/>
</dbReference>
<dbReference type="InterPro" id="IPR024194">
    <property type="entry name" value="Ac/AlaTfrase_AlgI/DltB"/>
</dbReference>
<feature type="transmembrane region" description="Helical" evidence="14">
    <location>
        <begin position="49"/>
        <end position="66"/>
    </location>
</feature>
<keyword evidence="8" id="KW-0016">Alginate biosynthesis</keyword>
<dbReference type="GO" id="GO:0005886">
    <property type="term" value="C:plasma membrane"/>
    <property type="evidence" value="ECO:0007669"/>
    <property type="project" value="UniProtKB-SubCell"/>
</dbReference>
<keyword evidence="11 13" id="KW-0012">Acyltransferase</keyword>
<feature type="transmembrane region" description="Helical" evidence="14">
    <location>
        <begin position="151"/>
        <end position="172"/>
    </location>
</feature>
<dbReference type="RefSeq" id="WP_110255590.1">
    <property type="nucleotide sequence ID" value="NZ_QJKB01000004.1"/>
</dbReference>
<reference evidence="15 16" key="1">
    <citation type="submission" date="2018-05" db="EMBL/GenBank/DDBJ databases">
        <title>Genomic Encyclopedia of Type Strains, Phase IV (KMG-IV): sequencing the most valuable type-strain genomes for metagenomic binning, comparative biology and taxonomic classification.</title>
        <authorList>
            <person name="Goeker M."/>
        </authorList>
    </citation>
    <scope>NUCLEOTIDE SEQUENCE [LARGE SCALE GENOMIC DNA]</scope>
    <source>
        <strain evidence="15 16">DSM 19792</strain>
    </source>
</reference>
<evidence type="ECO:0000256" key="2">
    <source>
        <dbReference type="ARBA" id="ARBA00005182"/>
    </source>
</evidence>
<evidence type="ECO:0000256" key="6">
    <source>
        <dbReference type="ARBA" id="ARBA00022679"/>
    </source>
</evidence>
<feature type="transmembrane region" description="Helical" evidence="14">
    <location>
        <begin position="117"/>
        <end position="139"/>
    </location>
</feature>
<feature type="transmembrane region" description="Helical" evidence="14">
    <location>
        <begin position="314"/>
        <end position="343"/>
    </location>
</feature>
<dbReference type="PANTHER" id="PTHR13285">
    <property type="entry name" value="ACYLTRANSFERASE"/>
    <property type="match status" value="1"/>
</dbReference>
<keyword evidence="9 14" id="KW-1133">Transmembrane helix</keyword>
<protein>
    <recommendedName>
        <fullName evidence="4">Probable alginate O-acetylase AlgI</fullName>
    </recommendedName>
    <alternativeName>
        <fullName evidence="12">Alginate biosynthesis protein AlgI</fullName>
    </alternativeName>
</protein>
<keyword evidence="6 13" id="KW-0808">Transferase</keyword>